<evidence type="ECO:0000256" key="2">
    <source>
        <dbReference type="ARBA" id="ARBA00022840"/>
    </source>
</evidence>
<keyword evidence="2" id="KW-0067">ATP-binding</keyword>
<evidence type="ECO:0000313" key="4">
    <source>
        <dbReference type="EMBL" id="POR32135.1"/>
    </source>
</evidence>
<dbReference type="Proteomes" id="UP000237481">
    <property type="component" value="Unassembled WGS sequence"/>
</dbReference>
<comment type="caution">
    <text evidence="4">The sequence shown here is derived from an EMBL/GenBank/DDBJ whole genome shotgun (WGS) entry which is preliminary data.</text>
</comment>
<keyword evidence="5" id="KW-1185">Reference proteome</keyword>
<evidence type="ECO:0000259" key="3">
    <source>
        <dbReference type="Pfam" id="PF06414"/>
    </source>
</evidence>
<gene>
    <name evidence="4" type="ORF">TPAR_07631</name>
</gene>
<organism evidence="4 5">
    <name type="scientific">Tolypocladium paradoxum</name>
    <dbReference type="NCBI Taxonomy" id="94208"/>
    <lineage>
        <taxon>Eukaryota</taxon>
        <taxon>Fungi</taxon>
        <taxon>Dikarya</taxon>
        <taxon>Ascomycota</taxon>
        <taxon>Pezizomycotina</taxon>
        <taxon>Sordariomycetes</taxon>
        <taxon>Hypocreomycetidae</taxon>
        <taxon>Hypocreales</taxon>
        <taxon>Ophiocordycipitaceae</taxon>
        <taxon>Tolypocladium</taxon>
    </lineage>
</organism>
<dbReference type="InterPro" id="IPR027417">
    <property type="entry name" value="P-loop_NTPase"/>
</dbReference>
<dbReference type="AlphaFoldDB" id="A0A2S4KPK9"/>
<evidence type="ECO:0000256" key="1">
    <source>
        <dbReference type="ARBA" id="ARBA00022741"/>
    </source>
</evidence>
<name>A0A2S4KPK9_9HYPO</name>
<dbReference type="OrthoDB" id="2881954at2759"/>
<dbReference type="GO" id="GO:0005524">
    <property type="term" value="F:ATP binding"/>
    <property type="evidence" value="ECO:0007669"/>
    <property type="project" value="UniProtKB-KW"/>
</dbReference>
<dbReference type="InterPro" id="IPR010488">
    <property type="entry name" value="Zeta_toxin_domain"/>
</dbReference>
<feature type="domain" description="Zeta toxin" evidence="3">
    <location>
        <begin position="2"/>
        <end position="118"/>
    </location>
</feature>
<dbReference type="Gene3D" id="3.40.50.300">
    <property type="entry name" value="P-loop containing nucleotide triphosphate hydrolases"/>
    <property type="match status" value="1"/>
</dbReference>
<accession>A0A2S4KPK9</accession>
<dbReference type="GO" id="GO:0016301">
    <property type="term" value="F:kinase activity"/>
    <property type="evidence" value="ECO:0007669"/>
    <property type="project" value="InterPro"/>
</dbReference>
<keyword evidence="1" id="KW-0547">Nucleotide-binding</keyword>
<sequence>MAAREVVRRRADVLLESACRHPDDFVQLAHIFHQAGYRLEVVLLAVPAALSRLGILVRFYERLPEGQSRTLPVRLTPTKVHDDSYAGLLDAAAFLDEAAVADQVLVVRRGNLVAYGEEKGADGSMARGCGVAAALRRERERPLTQEETRTALEDIQKLRTHEDASEQVEQVRAMLQPLMSDGDGAQGQFPKLVPLVFGRDGHQHGQKHNVLRLGQL</sequence>
<protein>
    <recommendedName>
        <fullName evidence="3">Zeta toxin domain-containing protein</fullName>
    </recommendedName>
</protein>
<evidence type="ECO:0000313" key="5">
    <source>
        <dbReference type="Proteomes" id="UP000237481"/>
    </source>
</evidence>
<reference evidence="4 5" key="1">
    <citation type="submission" date="2018-01" db="EMBL/GenBank/DDBJ databases">
        <title>Harnessing the power of phylogenomics to disentangle the directionality and signatures of interkingdom host jumping in the parasitic fungal genus Tolypocladium.</title>
        <authorList>
            <person name="Quandt C.A."/>
            <person name="Patterson W."/>
            <person name="Spatafora J.W."/>
        </authorList>
    </citation>
    <scope>NUCLEOTIDE SEQUENCE [LARGE SCALE GENOMIC DNA]</scope>
    <source>
        <strain evidence="4 5">NRBC 100945</strain>
    </source>
</reference>
<dbReference type="EMBL" id="PKSG01000893">
    <property type="protein sequence ID" value="POR32135.1"/>
    <property type="molecule type" value="Genomic_DNA"/>
</dbReference>
<proteinExistence type="predicted"/>
<dbReference type="Pfam" id="PF06414">
    <property type="entry name" value="Zeta_toxin"/>
    <property type="match status" value="1"/>
</dbReference>